<dbReference type="GeneID" id="136812280"/>
<evidence type="ECO:0000256" key="4">
    <source>
        <dbReference type="SAM" id="MobiDB-lite"/>
    </source>
</evidence>
<dbReference type="PANTHER" id="PTHR13902">
    <property type="entry name" value="SERINE/THREONINE-PROTEIN KINASE WNK WITH NO LYSINE -RELATED"/>
    <property type="match status" value="1"/>
</dbReference>
<feature type="region of interest" description="Disordered" evidence="4">
    <location>
        <begin position="394"/>
        <end position="428"/>
    </location>
</feature>
<dbReference type="Proteomes" id="UP000594262">
    <property type="component" value="Unplaced"/>
</dbReference>
<dbReference type="GO" id="GO:0005524">
    <property type="term" value="F:ATP binding"/>
    <property type="evidence" value="ECO:0007669"/>
    <property type="project" value="InterPro"/>
</dbReference>
<keyword evidence="2" id="KW-0963">Cytoplasm</keyword>
<accession>A0A7M5UWF9</accession>
<dbReference type="RefSeq" id="XP_066924872.1">
    <property type="nucleotide sequence ID" value="XM_067068771.1"/>
</dbReference>
<feature type="domain" description="Protein kinase" evidence="5">
    <location>
        <begin position="39"/>
        <end position="316"/>
    </location>
</feature>
<dbReference type="Gene3D" id="1.10.510.10">
    <property type="entry name" value="Transferase(Phosphotransferase) domain 1"/>
    <property type="match status" value="1"/>
</dbReference>
<dbReference type="GO" id="GO:0004672">
    <property type="term" value="F:protein kinase activity"/>
    <property type="evidence" value="ECO:0007669"/>
    <property type="project" value="InterPro"/>
</dbReference>
<evidence type="ECO:0000256" key="3">
    <source>
        <dbReference type="ARBA" id="ARBA00022553"/>
    </source>
</evidence>
<dbReference type="InterPro" id="IPR001245">
    <property type="entry name" value="Ser-Thr/Tyr_kinase_cat_dom"/>
</dbReference>
<feature type="region of interest" description="Disordered" evidence="4">
    <location>
        <begin position="1"/>
        <end position="52"/>
    </location>
</feature>
<dbReference type="SUPFAM" id="SSF56112">
    <property type="entry name" value="Protein kinase-like (PK-like)"/>
    <property type="match status" value="1"/>
</dbReference>
<dbReference type="EnsemblMetazoa" id="CLYHEMT006956.1">
    <property type="protein sequence ID" value="CLYHEMP006956.1"/>
    <property type="gene ID" value="CLYHEMG006956"/>
</dbReference>
<protein>
    <recommendedName>
        <fullName evidence="5">Protein kinase domain-containing protein</fullName>
    </recommendedName>
</protein>
<sequence>MANPVGGQGVTDPPTLDSESDDEEVIETSPCGRWEKHKKELSQKNGPGIDSSFLAMDTEEGVEVVWNEVRFSERKSMKNKEEMFKKIFERLTQLDHANIAKFHKYWVDLKGDNPRLIFIAEYMTSGSLRQFLKKTRANVKSFNIKGWKRWCKQILSALDYLHGHKDYPIVHGNLNCDTIFIQHNGLMKIGTVAPDAIHNYVRTYKHHRRNMHFIAPEYDGESLFSALSASEDSQDSQGLAGRHVNCAADIYSFGIVALEMATLQWAETSTSVTPEMIENAIDSLEDPLQRDFIHKCLQNNPADRPTVRSLLVHPVMLEVYSLKILSGHAVVDADLVKQVDEVEEQLQEHDRVMAEITFKDQDKKSISFKYSNAKPLELEKFLEEIKTGLYPLTGMENTKSKKENRPPLNLSRPKSPEDAQNSNQGNEEEELKELRLIIQMNCTIKTLEDGSGKTLSLLLKLEDKMNRQLSRKIADDENPLELANDLVHHGLISELDAQKVATKIEESLKAAV</sequence>
<name>A0A7M5UWF9_9CNID</name>
<evidence type="ECO:0000313" key="7">
    <source>
        <dbReference type="Proteomes" id="UP000594262"/>
    </source>
</evidence>
<dbReference type="InterPro" id="IPR050588">
    <property type="entry name" value="WNK_Ser-Thr_kinase"/>
</dbReference>
<dbReference type="OrthoDB" id="1034557at2759"/>
<dbReference type="GO" id="GO:0005737">
    <property type="term" value="C:cytoplasm"/>
    <property type="evidence" value="ECO:0007669"/>
    <property type="project" value="UniProtKB-SubCell"/>
</dbReference>
<dbReference type="Pfam" id="PF07714">
    <property type="entry name" value="PK_Tyr_Ser-Thr"/>
    <property type="match status" value="1"/>
</dbReference>
<dbReference type="FunFam" id="3.30.200.20:FF:000098">
    <property type="entry name" value="Nuclear receptor-binding protein 1"/>
    <property type="match status" value="1"/>
</dbReference>
<dbReference type="InterPro" id="IPR011009">
    <property type="entry name" value="Kinase-like_dom_sf"/>
</dbReference>
<evidence type="ECO:0000259" key="5">
    <source>
        <dbReference type="PROSITE" id="PS50011"/>
    </source>
</evidence>
<dbReference type="AlphaFoldDB" id="A0A7M5UWF9"/>
<evidence type="ECO:0000256" key="2">
    <source>
        <dbReference type="ARBA" id="ARBA00022490"/>
    </source>
</evidence>
<keyword evidence="3" id="KW-0597">Phosphoprotein</keyword>
<feature type="compositionally biased region" description="Basic and acidic residues" evidence="4">
    <location>
        <begin position="33"/>
        <end position="42"/>
    </location>
</feature>
<proteinExistence type="predicted"/>
<dbReference type="InterPro" id="IPR000719">
    <property type="entry name" value="Prot_kinase_dom"/>
</dbReference>
<reference evidence="6" key="1">
    <citation type="submission" date="2021-01" db="UniProtKB">
        <authorList>
            <consortium name="EnsemblMetazoa"/>
        </authorList>
    </citation>
    <scope>IDENTIFICATION</scope>
</reference>
<keyword evidence="7" id="KW-1185">Reference proteome</keyword>
<dbReference type="SMART" id="SM00220">
    <property type="entry name" value="S_TKc"/>
    <property type="match status" value="1"/>
</dbReference>
<comment type="subcellular location">
    <subcellularLocation>
        <location evidence="1">Cytoplasm</location>
    </subcellularLocation>
</comment>
<dbReference type="PROSITE" id="PS50011">
    <property type="entry name" value="PROTEIN_KINASE_DOM"/>
    <property type="match status" value="1"/>
</dbReference>
<evidence type="ECO:0000256" key="1">
    <source>
        <dbReference type="ARBA" id="ARBA00004496"/>
    </source>
</evidence>
<dbReference type="Gene3D" id="3.30.200.20">
    <property type="entry name" value="Phosphorylase Kinase, domain 1"/>
    <property type="match status" value="1"/>
</dbReference>
<evidence type="ECO:0000313" key="6">
    <source>
        <dbReference type="EnsemblMetazoa" id="CLYHEMP006956.1"/>
    </source>
</evidence>
<organism evidence="6 7">
    <name type="scientific">Clytia hemisphaerica</name>
    <dbReference type="NCBI Taxonomy" id="252671"/>
    <lineage>
        <taxon>Eukaryota</taxon>
        <taxon>Metazoa</taxon>
        <taxon>Cnidaria</taxon>
        <taxon>Hydrozoa</taxon>
        <taxon>Hydroidolina</taxon>
        <taxon>Leptothecata</taxon>
        <taxon>Obeliida</taxon>
        <taxon>Clytiidae</taxon>
        <taxon>Clytia</taxon>
    </lineage>
</organism>